<dbReference type="EMBL" id="CU928170">
    <property type="protein sequence ID" value="CAR23903.1"/>
    <property type="molecule type" value="Genomic_DNA"/>
</dbReference>
<dbReference type="KEGG" id="lth:KLTH0F02970g"/>
<reference evidence="10 11" key="1">
    <citation type="journal article" date="2009" name="Genome Res.">
        <title>Comparative genomics of protoploid Saccharomycetaceae.</title>
        <authorList>
            <consortium name="The Genolevures Consortium"/>
            <person name="Souciet J.-L."/>
            <person name="Dujon B."/>
            <person name="Gaillardin C."/>
            <person name="Johnston M."/>
            <person name="Baret P.V."/>
            <person name="Cliften P."/>
            <person name="Sherman D.J."/>
            <person name="Weissenbach J."/>
            <person name="Westhof E."/>
            <person name="Wincker P."/>
            <person name="Jubin C."/>
            <person name="Poulain J."/>
            <person name="Barbe V."/>
            <person name="Segurens B."/>
            <person name="Artiguenave F."/>
            <person name="Anthouard V."/>
            <person name="Vacherie B."/>
            <person name="Val M.-E."/>
            <person name="Fulton R.S."/>
            <person name="Minx P."/>
            <person name="Wilson R."/>
            <person name="Durrens P."/>
            <person name="Jean G."/>
            <person name="Marck C."/>
            <person name="Martin T."/>
            <person name="Nikolski M."/>
            <person name="Rolland T."/>
            <person name="Seret M.-L."/>
            <person name="Casaregola S."/>
            <person name="Despons L."/>
            <person name="Fairhead C."/>
            <person name="Fischer G."/>
            <person name="Lafontaine I."/>
            <person name="Leh V."/>
            <person name="Lemaire M."/>
            <person name="de Montigny J."/>
            <person name="Neuveglise C."/>
            <person name="Thierry A."/>
            <person name="Blanc-Lenfle I."/>
            <person name="Bleykasten C."/>
            <person name="Diffels J."/>
            <person name="Fritsch E."/>
            <person name="Frangeul L."/>
            <person name="Goeffon A."/>
            <person name="Jauniaux N."/>
            <person name="Kachouri-Lafond R."/>
            <person name="Payen C."/>
            <person name="Potier S."/>
            <person name="Pribylova L."/>
            <person name="Ozanne C."/>
            <person name="Richard G.-F."/>
            <person name="Sacerdot C."/>
            <person name="Straub M.-L."/>
            <person name="Talla E."/>
        </authorList>
    </citation>
    <scope>NUCLEOTIDE SEQUENCE [LARGE SCALE GENOMIC DNA]</scope>
    <source>
        <strain evidence="11">ATCC 56472 / CBS 6340 / NRRL Y-8284</strain>
    </source>
</reference>
<dbReference type="eggNOG" id="KOG4548">
    <property type="taxonomic scope" value="Eukaryota"/>
</dbReference>
<dbReference type="CDD" id="cd04661">
    <property type="entry name" value="NUDIX_MRP_L46"/>
    <property type="match status" value="1"/>
</dbReference>
<dbReference type="OMA" id="HPFENAF"/>
<accession>C5DKA2</accession>
<dbReference type="InterPro" id="IPR021757">
    <property type="entry name" value="Ribosomal_mL46_N"/>
</dbReference>
<proteinExistence type="inferred from homology"/>
<dbReference type="GeneID" id="8292532"/>
<evidence type="ECO:0000256" key="7">
    <source>
        <dbReference type="ARBA" id="ARBA00035190"/>
    </source>
</evidence>
<evidence type="ECO:0000256" key="3">
    <source>
        <dbReference type="ARBA" id="ARBA00022946"/>
    </source>
</evidence>
<evidence type="ECO:0000313" key="11">
    <source>
        <dbReference type="Proteomes" id="UP000002036"/>
    </source>
</evidence>
<dbReference type="HOGENOM" id="CLU_040204_0_0_1"/>
<dbReference type="Gene3D" id="3.90.79.10">
    <property type="entry name" value="Nucleoside Triphosphate Pyrophosphohydrolase"/>
    <property type="match status" value="1"/>
</dbReference>
<gene>
    <name evidence="10" type="ordered locus">KLTH0F02970g</name>
</gene>
<feature type="region of interest" description="Disordered" evidence="8">
    <location>
        <begin position="107"/>
        <end position="171"/>
    </location>
</feature>
<keyword evidence="11" id="KW-1185">Reference proteome</keyword>
<evidence type="ECO:0000256" key="2">
    <source>
        <dbReference type="ARBA" id="ARBA00009070"/>
    </source>
</evidence>
<dbReference type="GO" id="GO:0003735">
    <property type="term" value="F:structural constituent of ribosome"/>
    <property type="evidence" value="ECO:0007669"/>
    <property type="project" value="InterPro"/>
</dbReference>
<dbReference type="Pfam" id="PF11788">
    <property type="entry name" value="MRP-L46"/>
    <property type="match status" value="1"/>
</dbReference>
<evidence type="ECO:0000256" key="8">
    <source>
        <dbReference type="SAM" id="MobiDB-lite"/>
    </source>
</evidence>
<evidence type="ECO:0000259" key="9">
    <source>
        <dbReference type="Pfam" id="PF11788"/>
    </source>
</evidence>
<dbReference type="AlphaFoldDB" id="C5DKA2"/>
<evidence type="ECO:0000313" key="10">
    <source>
        <dbReference type="EMBL" id="CAR23903.1"/>
    </source>
</evidence>
<comment type="subcellular location">
    <subcellularLocation>
        <location evidence="1">Mitochondrion</location>
    </subcellularLocation>
</comment>
<keyword evidence="5" id="KW-0496">Mitochondrion</keyword>
<comment type="similarity">
    <text evidence="2">Belongs to the mitochondrion-specific ribosomal protein mL46 family.</text>
</comment>
<feature type="domain" description="Large ribosomal subunit protein mL46 N-terminal" evidence="9">
    <location>
        <begin position="40"/>
        <end position="164"/>
    </location>
</feature>
<dbReference type="Proteomes" id="UP000002036">
    <property type="component" value="Chromosome F"/>
</dbReference>
<keyword evidence="3" id="KW-0809">Transit peptide</keyword>
<keyword evidence="4" id="KW-0689">Ribosomal protein</keyword>
<dbReference type="FunCoup" id="C5DKA2">
    <property type="interactions" value="513"/>
</dbReference>
<dbReference type="GO" id="GO:0005762">
    <property type="term" value="C:mitochondrial large ribosomal subunit"/>
    <property type="evidence" value="ECO:0007669"/>
    <property type="project" value="TreeGrafter"/>
</dbReference>
<dbReference type="PANTHER" id="PTHR13124">
    <property type="entry name" value="39S RIBOSOMAL PROTEIN L46, MITOCHONDRIAL PRECURSOR-RELATED"/>
    <property type="match status" value="1"/>
</dbReference>
<organism evidence="10 11">
    <name type="scientific">Lachancea thermotolerans (strain ATCC 56472 / CBS 6340 / NRRL Y-8284)</name>
    <name type="common">Yeast</name>
    <name type="synonym">Kluyveromyces thermotolerans</name>
    <dbReference type="NCBI Taxonomy" id="559295"/>
    <lineage>
        <taxon>Eukaryota</taxon>
        <taxon>Fungi</taxon>
        <taxon>Dikarya</taxon>
        <taxon>Ascomycota</taxon>
        <taxon>Saccharomycotina</taxon>
        <taxon>Saccharomycetes</taxon>
        <taxon>Saccharomycetales</taxon>
        <taxon>Saccharomycetaceae</taxon>
        <taxon>Lachancea</taxon>
    </lineage>
</organism>
<evidence type="ECO:0000256" key="4">
    <source>
        <dbReference type="ARBA" id="ARBA00022980"/>
    </source>
</evidence>
<dbReference type="OrthoDB" id="414075at2759"/>
<sequence>MRLEEAEVFVNGLLQQHKGGSMTFQQVALRGMATASKPRAIKAGLILSRIPIVTQEATTLEKQYYEYQSELERRLMWTFPQYFYFRKGTLSEKRFLAAQRGPVSRQPGVWFPKGVPDVRHNRERRTKQEVTLPKSSESESLSGANNEDDVSRPVVPNSRITDADRENDTTSLERQLSSTLYLIVKNAAGKWAFPSFSVPLDSEAKKPLHITAEAGLRELGGPNINTWTVSNTPAGVLGDAQATEFMIKSHIVSGRFVLQPQKQYDAFAWLTKSEIQQRVEEAYFKELSCILADN</sequence>
<name>C5DKA2_LACTC</name>
<dbReference type="InterPro" id="IPR033650">
    <property type="entry name" value="Ribosomal_mL46_NUDIX"/>
</dbReference>
<keyword evidence="6" id="KW-0687">Ribonucleoprotein</keyword>
<dbReference type="InterPro" id="IPR040008">
    <property type="entry name" value="Ribosomal_mL46"/>
</dbReference>
<dbReference type="STRING" id="559295.C5DKA2"/>
<evidence type="ECO:0000256" key="1">
    <source>
        <dbReference type="ARBA" id="ARBA00004173"/>
    </source>
</evidence>
<evidence type="ECO:0000256" key="6">
    <source>
        <dbReference type="ARBA" id="ARBA00023274"/>
    </source>
</evidence>
<dbReference type="RefSeq" id="XP_002554340.1">
    <property type="nucleotide sequence ID" value="XM_002554294.1"/>
</dbReference>
<evidence type="ECO:0000256" key="5">
    <source>
        <dbReference type="ARBA" id="ARBA00023128"/>
    </source>
</evidence>
<dbReference type="InParanoid" id="C5DKA2"/>
<protein>
    <recommendedName>
        <fullName evidence="7">Large ribosomal subunit protein mL46</fullName>
    </recommendedName>
</protein>
<dbReference type="PANTHER" id="PTHR13124:SF12">
    <property type="entry name" value="LARGE RIBOSOMAL SUBUNIT PROTEIN ML46"/>
    <property type="match status" value="1"/>
</dbReference>
<feature type="compositionally biased region" description="Polar residues" evidence="8">
    <location>
        <begin position="133"/>
        <end position="145"/>
    </location>
</feature>